<reference evidence="3 4" key="1">
    <citation type="journal article" date="2007" name="Int. J. Syst. Evol. Microbiol.">
        <title>Paenibacillus ginsengarvi sp. nov., isolated from soil from ginseng cultivation.</title>
        <authorList>
            <person name="Yoon M.H."/>
            <person name="Ten L.N."/>
            <person name="Im W.T."/>
        </authorList>
    </citation>
    <scope>NUCLEOTIDE SEQUENCE [LARGE SCALE GENOMIC DNA]</scope>
    <source>
        <strain evidence="3 4">KCTC 13059</strain>
    </source>
</reference>
<proteinExistence type="predicted"/>
<dbReference type="AlphaFoldDB" id="A0A3B0CKY4"/>
<dbReference type="Proteomes" id="UP000282311">
    <property type="component" value="Unassembled WGS sequence"/>
</dbReference>
<organism evidence="3 4">
    <name type="scientific">Paenibacillus ginsengarvi</name>
    <dbReference type="NCBI Taxonomy" id="400777"/>
    <lineage>
        <taxon>Bacteria</taxon>
        <taxon>Bacillati</taxon>
        <taxon>Bacillota</taxon>
        <taxon>Bacilli</taxon>
        <taxon>Bacillales</taxon>
        <taxon>Paenibacillaceae</taxon>
        <taxon>Paenibacillus</taxon>
    </lineage>
</organism>
<keyword evidence="4" id="KW-1185">Reference proteome</keyword>
<feature type="region of interest" description="Disordered" evidence="1">
    <location>
        <begin position="51"/>
        <end position="92"/>
    </location>
</feature>
<dbReference type="EMBL" id="RBAH01000004">
    <property type="protein sequence ID" value="RKN85620.1"/>
    <property type="molecule type" value="Genomic_DNA"/>
</dbReference>
<evidence type="ECO:0000313" key="3">
    <source>
        <dbReference type="EMBL" id="RKN85620.1"/>
    </source>
</evidence>
<comment type="caution">
    <text evidence="3">The sequence shown here is derived from an EMBL/GenBank/DDBJ whole genome shotgun (WGS) entry which is preliminary data.</text>
</comment>
<feature type="compositionally biased region" description="Low complexity" evidence="1">
    <location>
        <begin position="59"/>
        <end position="72"/>
    </location>
</feature>
<dbReference type="NCBIfam" id="NF033223">
    <property type="entry name" value="YHYH_alt"/>
    <property type="match status" value="1"/>
</dbReference>
<keyword evidence="2" id="KW-0732">Signal</keyword>
<evidence type="ECO:0000256" key="2">
    <source>
        <dbReference type="SAM" id="SignalP"/>
    </source>
</evidence>
<accession>A0A3B0CKY4</accession>
<sequence>MNKSRILLTLIIFMLVLPTVQANAHSGRTDSNGGHNCSDASKKKGLCTGYHYHNGGSSGSNSSSGSSSIPSSKPASTAQPSLPAPYTQVANK</sequence>
<evidence type="ECO:0000256" key="1">
    <source>
        <dbReference type="SAM" id="MobiDB-lite"/>
    </source>
</evidence>
<dbReference type="OrthoDB" id="1656058at2"/>
<gene>
    <name evidence="3" type="ORF">D7M11_08045</name>
</gene>
<protein>
    <submittedName>
        <fullName evidence="3">YHYH domain-containing protein</fullName>
    </submittedName>
</protein>
<feature type="signal peptide" evidence="2">
    <location>
        <begin position="1"/>
        <end position="24"/>
    </location>
</feature>
<dbReference type="InterPro" id="IPR047773">
    <property type="entry name" value="YHYH_dom_bact"/>
</dbReference>
<feature type="chain" id="PRO_5017224083" evidence="2">
    <location>
        <begin position="25"/>
        <end position="92"/>
    </location>
</feature>
<dbReference type="RefSeq" id="WP_120746642.1">
    <property type="nucleotide sequence ID" value="NZ_RBAH01000004.1"/>
</dbReference>
<evidence type="ECO:0000313" key="4">
    <source>
        <dbReference type="Proteomes" id="UP000282311"/>
    </source>
</evidence>
<name>A0A3B0CKY4_9BACL</name>